<gene>
    <name evidence="1" type="ORF">GCM10008956_40570</name>
</gene>
<dbReference type="EMBL" id="BMQG01000046">
    <property type="protein sequence ID" value="GGM60827.1"/>
    <property type="molecule type" value="Genomic_DNA"/>
</dbReference>
<organism evidence="1 2">
    <name type="scientific">Deinococcus arenae</name>
    <dbReference type="NCBI Taxonomy" id="1452751"/>
    <lineage>
        <taxon>Bacteria</taxon>
        <taxon>Thermotogati</taxon>
        <taxon>Deinococcota</taxon>
        <taxon>Deinococci</taxon>
        <taxon>Deinococcales</taxon>
        <taxon>Deinococcaceae</taxon>
        <taxon>Deinococcus</taxon>
    </lineage>
</organism>
<evidence type="ECO:0000313" key="2">
    <source>
        <dbReference type="Proteomes" id="UP000600547"/>
    </source>
</evidence>
<dbReference type="Proteomes" id="UP000600547">
    <property type="component" value="Unassembled WGS sequence"/>
</dbReference>
<proteinExistence type="predicted"/>
<evidence type="ECO:0000313" key="1">
    <source>
        <dbReference type="EMBL" id="GGM60827.1"/>
    </source>
</evidence>
<accession>A0A8H9LAS2</accession>
<keyword evidence="2" id="KW-1185">Reference proteome</keyword>
<protein>
    <submittedName>
        <fullName evidence="1">Uncharacterized protein</fullName>
    </submittedName>
</protein>
<dbReference type="RefSeq" id="WP_189062931.1">
    <property type="nucleotide sequence ID" value="NZ_BMQG01000046.1"/>
</dbReference>
<name>A0A8H9LAS2_9DEIO</name>
<dbReference type="AlphaFoldDB" id="A0A8H9LAS2"/>
<comment type="caution">
    <text evidence="1">The sequence shown here is derived from an EMBL/GenBank/DDBJ whole genome shotgun (WGS) entry which is preliminary data.</text>
</comment>
<reference evidence="2" key="1">
    <citation type="journal article" date="2019" name="Int. J. Syst. Evol. Microbiol.">
        <title>The Global Catalogue of Microorganisms (GCM) 10K type strain sequencing project: providing services to taxonomists for standard genome sequencing and annotation.</title>
        <authorList>
            <consortium name="The Broad Institute Genomics Platform"/>
            <consortium name="The Broad Institute Genome Sequencing Center for Infectious Disease"/>
            <person name="Wu L."/>
            <person name="Ma J."/>
        </authorList>
    </citation>
    <scope>NUCLEOTIDE SEQUENCE [LARGE SCALE GENOMIC DNA]</scope>
    <source>
        <strain evidence="2">JCM 31047</strain>
    </source>
</reference>
<sequence length="103" mass="11978">MQKDRFWCAFVVCSEPVNNQIISSFLSFYAGNRFLATKKIEDSLPDNPKWENENGTLRPYEILSLQQCKPEETSKYAEIYMNEFRRSMGLSPNEGELEITSLL</sequence>